<organism evidence="1">
    <name type="scientific">Microcystis aeruginosa (strain PCC 7806)</name>
    <dbReference type="NCBI Taxonomy" id="267872"/>
    <lineage>
        <taxon>Bacteria</taxon>
        <taxon>Bacillati</taxon>
        <taxon>Cyanobacteriota</taxon>
        <taxon>Cyanophyceae</taxon>
        <taxon>Oscillatoriophycideae</taxon>
        <taxon>Chroococcales</taxon>
        <taxon>Microcystaceae</taxon>
        <taxon>Microcystis</taxon>
    </lineage>
</organism>
<dbReference type="EMBL" id="AM778944">
    <property type="protein sequence ID" value="CAO89976.1"/>
    <property type="molecule type" value="Genomic_DNA"/>
</dbReference>
<protein>
    <submittedName>
        <fullName evidence="1">Similarity. Hypothetical start</fullName>
    </submittedName>
</protein>
<evidence type="ECO:0000313" key="1">
    <source>
        <dbReference type="EMBL" id="CAO89976.1"/>
    </source>
</evidence>
<reference evidence="1" key="1">
    <citation type="submission" date="2007-08" db="EMBL/GenBank/DDBJ databases">
        <authorList>
            <person name="Frangeul L."/>
        </authorList>
    </citation>
    <scope>NUCLEOTIDE SEQUENCE</scope>
    <source>
        <strain evidence="1">PCC 7806</strain>
    </source>
</reference>
<sequence length="61" mass="7245">MSLENLTGDSSCGSMYRLNSMVKLTIIFYLNLYNQQNPCYNRQYMVINQFHPLHPHRHPQS</sequence>
<dbReference type="AlphaFoldDB" id="A8YHP3"/>
<name>A8YHP3_MICA7</name>
<gene>
    <name evidence="1" type="ORF">IPF_6248</name>
</gene>
<proteinExistence type="predicted"/>
<accession>A8YHP3</accession>